<name>U4VGL4_9HYPH</name>
<feature type="transmembrane region" description="Helical" evidence="1">
    <location>
        <begin position="55"/>
        <end position="73"/>
    </location>
</feature>
<dbReference type="PATRIC" id="fig|1337887.3.peg.2369"/>
<evidence type="ECO:0000313" key="3">
    <source>
        <dbReference type="Proteomes" id="UP000016842"/>
    </source>
</evidence>
<evidence type="ECO:0008006" key="4">
    <source>
        <dbReference type="Google" id="ProtNLM"/>
    </source>
</evidence>
<feature type="transmembrane region" description="Helical" evidence="1">
    <location>
        <begin position="79"/>
        <end position="101"/>
    </location>
</feature>
<gene>
    <name evidence="2" type="ORF">Q644_02520</name>
</gene>
<feature type="transmembrane region" description="Helical" evidence="1">
    <location>
        <begin position="113"/>
        <end position="135"/>
    </location>
</feature>
<dbReference type="EMBL" id="ASXJ01000120">
    <property type="protein sequence ID" value="ERM01906.1"/>
    <property type="molecule type" value="Genomic_DNA"/>
</dbReference>
<evidence type="ECO:0000256" key="1">
    <source>
        <dbReference type="SAM" id="Phobius"/>
    </source>
</evidence>
<evidence type="ECO:0000313" key="2">
    <source>
        <dbReference type="EMBL" id="ERM01906.1"/>
    </source>
</evidence>
<keyword evidence="1" id="KW-0812">Transmembrane</keyword>
<sequence>MGALFLSLLPGLLHEMATGPSMAWLSGAAVGILTLAGAGAVMLFRDRSAASARNWAGLTIIAGTGIVLLGALFHSPVLLLLGSLPTGIGFGAGFLGVLRGLVARARPEERAGLISSFYIASYLPNALLAMIAGYAAGQIGVFDTVLGGFGAFIILMAGLSLTINVNEPN</sequence>
<accession>U4VGL4</accession>
<dbReference type="SUPFAM" id="SSF103473">
    <property type="entry name" value="MFS general substrate transporter"/>
    <property type="match status" value="1"/>
</dbReference>
<dbReference type="AlphaFoldDB" id="U4VGL4"/>
<dbReference type="Proteomes" id="UP000016842">
    <property type="component" value="Unassembled WGS sequence"/>
</dbReference>
<organism evidence="2 3">
    <name type="scientific">Brucella intermedia 229E</name>
    <dbReference type="NCBI Taxonomy" id="1337887"/>
    <lineage>
        <taxon>Bacteria</taxon>
        <taxon>Pseudomonadati</taxon>
        <taxon>Pseudomonadota</taxon>
        <taxon>Alphaproteobacteria</taxon>
        <taxon>Hyphomicrobiales</taxon>
        <taxon>Brucellaceae</taxon>
        <taxon>Brucella/Ochrobactrum group</taxon>
        <taxon>Brucella</taxon>
    </lineage>
</organism>
<comment type="caution">
    <text evidence="2">The sequence shown here is derived from an EMBL/GenBank/DDBJ whole genome shotgun (WGS) entry which is preliminary data.</text>
</comment>
<reference evidence="2 3" key="1">
    <citation type="journal article" date="2014" name="FEMS Microbiol. Lett.">
        <title>Genome sequencing analysis reveals virulence-related gene content of Ochrobactrum intermedium strain 229E, a urease-positive strain isolated from the human gastric niche.</title>
        <authorList>
            <person name="Kulkarni G.J."/>
            <person name="Shetty S."/>
            <person name="Dharne M.S."/>
            <person name="Shouche Y.S."/>
        </authorList>
    </citation>
    <scope>NUCLEOTIDE SEQUENCE [LARGE SCALE GENOMIC DNA]</scope>
    <source>
        <strain evidence="2 3">229E</strain>
    </source>
</reference>
<feature type="transmembrane region" description="Helical" evidence="1">
    <location>
        <begin position="23"/>
        <end position="43"/>
    </location>
</feature>
<keyword evidence="1" id="KW-0472">Membrane</keyword>
<dbReference type="InterPro" id="IPR036259">
    <property type="entry name" value="MFS_trans_sf"/>
</dbReference>
<proteinExistence type="predicted"/>
<protein>
    <recommendedName>
        <fullName evidence="4">MFS transporter</fullName>
    </recommendedName>
</protein>
<feature type="transmembrane region" description="Helical" evidence="1">
    <location>
        <begin position="141"/>
        <end position="163"/>
    </location>
</feature>
<keyword evidence="1" id="KW-1133">Transmembrane helix</keyword>